<dbReference type="Proteomes" id="UP000663870">
    <property type="component" value="Unassembled WGS sequence"/>
</dbReference>
<gene>
    <name evidence="1" type="ORF">JXQ802_LOCUS1236</name>
</gene>
<proteinExistence type="predicted"/>
<organism evidence="1 2">
    <name type="scientific">Rotaria sordida</name>
    <dbReference type="NCBI Taxonomy" id="392033"/>
    <lineage>
        <taxon>Eukaryota</taxon>
        <taxon>Metazoa</taxon>
        <taxon>Spiralia</taxon>
        <taxon>Gnathifera</taxon>
        <taxon>Rotifera</taxon>
        <taxon>Eurotatoria</taxon>
        <taxon>Bdelloidea</taxon>
        <taxon>Philodinida</taxon>
        <taxon>Philodinidae</taxon>
        <taxon>Rotaria</taxon>
    </lineage>
</organism>
<protein>
    <submittedName>
        <fullName evidence="1">Uncharacterized protein</fullName>
    </submittedName>
</protein>
<evidence type="ECO:0000313" key="1">
    <source>
        <dbReference type="EMBL" id="CAF0742977.1"/>
    </source>
</evidence>
<dbReference type="EMBL" id="CAJNOL010000013">
    <property type="protein sequence ID" value="CAF0742977.1"/>
    <property type="molecule type" value="Genomic_DNA"/>
</dbReference>
<comment type="caution">
    <text evidence="1">The sequence shown here is derived from an EMBL/GenBank/DDBJ whole genome shotgun (WGS) entry which is preliminary data.</text>
</comment>
<reference evidence="1" key="1">
    <citation type="submission" date="2021-02" db="EMBL/GenBank/DDBJ databases">
        <authorList>
            <person name="Nowell W R."/>
        </authorList>
    </citation>
    <scope>NUCLEOTIDE SEQUENCE</scope>
</reference>
<dbReference type="AlphaFoldDB" id="A0A813NZV1"/>
<evidence type="ECO:0000313" key="2">
    <source>
        <dbReference type="Proteomes" id="UP000663870"/>
    </source>
</evidence>
<name>A0A813NZV1_9BILA</name>
<keyword evidence="2" id="KW-1185">Reference proteome</keyword>
<accession>A0A813NZV1</accession>
<sequence>MVDAFYSISDINQRFNRLALDSLYIRHLDMTTITNMNSLYNQISSMDPQLLSRICQKILPRIHHEVYKLTVEQDSMKQILLAANYPRLYSLSLINFEEEIIYQYLTDNLVLRDLLTKQITHLNIDIKKPVDPWSDTLLNIIALTYLYVKN</sequence>